<dbReference type="Pfam" id="PF01381">
    <property type="entry name" value="HTH_3"/>
    <property type="match status" value="1"/>
</dbReference>
<keyword evidence="3" id="KW-1185">Reference proteome</keyword>
<accession>A0ABW4GW13</accession>
<dbReference type="SMART" id="SM00530">
    <property type="entry name" value="HTH_XRE"/>
    <property type="match status" value="1"/>
</dbReference>
<evidence type="ECO:0000313" key="2">
    <source>
        <dbReference type="EMBL" id="MFD1547055.1"/>
    </source>
</evidence>
<evidence type="ECO:0000313" key="3">
    <source>
        <dbReference type="Proteomes" id="UP001597097"/>
    </source>
</evidence>
<reference evidence="3" key="1">
    <citation type="journal article" date="2019" name="Int. J. Syst. Evol. Microbiol.">
        <title>The Global Catalogue of Microorganisms (GCM) 10K type strain sequencing project: providing services to taxonomists for standard genome sequencing and annotation.</title>
        <authorList>
            <consortium name="The Broad Institute Genomics Platform"/>
            <consortium name="The Broad Institute Genome Sequencing Center for Infectious Disease"/>
            <person name="Wu L."/>
            <person name="Ma J."/>
        </authorList>
    </citation>
    <scope>NUCLEOTIDE SEQUENCE [LARGE SCALE GENOMIC DNA]</scope>
    <source>
        <strain evidence="3">CGMCC 1.15399</strain>
    </source>
</reference>
<evidence type="ECO:0000259" key="1">
    <source>
        <dbReference type="PROSITE" id="PS50943"/>
    </source>
</evidence>
<dbReference type="RefSeq" id="WP_219536538.1">
    <property type="nucleotide sequence ID" value="NZ_JAHKRM010000031.1"/>
</dbReference>
<proteinExistence type="predicted"/>
<comment type="caution">
    <text evidence="2">The sequence shown here is derived from an EMBL/GenBank/DDBJ whole genome shotgun (WGS) entry which is preliminary data.</text>
</comment>
<gene>
    <name evidence="2" type="ORF">ACFSJ0_59155</name>
</gene>
<dbReference type="InterPro" id="IPR001387">
    <property type="entry name" value="Cro/C1-type_HTH"/>
</dbReference>
<dbReference type="EMBL" id="JBHUCM010000070">
    <property type="protein sequence ID" value="MFD1547055.1"/>
    <property type="molecule type" value="Genomic_DNA"/>
</dbReference>
<protein>
    <submittedName>
        <fullName evidence="2">Helix-turn-helix domain-containing protein</fullName>
    </submittedName>
</protein>
<organism evidence="2 3">
    <name type="scientific">Nonomuraea guangzhouensis</name>
    <dbReference type="NCBI Taxonomy" id="1291555"/>
    <lineage>
        <taxon>Bacteria</taxon>
        <taxon>Bacillati</taxon>
        <taxon>Actinomycetota</taxon>
        <taxon>Actinomycetes</taxon>
        <taxon>Streptosporangiales</taxon>
        <taxon>Streptosporangiaceae</taxon>
        <taxon>Nonomuraea</taxon>
    </lineage>
</organism>
<name>A0ABW4GW13_9ACTN</name>
<feature type="domain" description="HTH cro/C1-type" evidence="1">
    <location>
        <begin position="17"/>
        <end position="61"/>
    </location>
</feature>
<sequence length="105" mass="11457">MAESWWQYVERVSEGATQVAVAAAAGVDKATVYRWKAAVSLPKPEIAIRLARAYDRPVAEALVASGAITAEEASLTEVVIEADVRDLDDQALVQEIKRRLESAHH</sequence>
<dbReference type="PROSITE" id="PS50943">
    <property type="entry name" value="HTH_CROC1"/>
    <property type="match status" value="1"/>
</dbReference>
<dbReference type="Proteomes" id="UP001597097">
    <property type="component" value="Unassembled WGS sequence"/>
</dbReference>